<feature type="non-terminal residue" evidence="5">
    <location>
        <position position="120"/>
    </location>
</feature>
<dbReference type="Proteomes" id="UP000265520">
    <property type="component" value="Unassembled WGS sequence"/>
</dbReference>
<protein>
    <recommendedName>
        <fullName evidence="4">Carboxypeptidase</fullName>
        <ecNumber evidence="4">3.4.16.-</ecNumber>
    </recommendedName>
</protein>
<dbReference type="InterPro" id="IPR029058">
    <property type="entry name" value="AB_hydrolase_fold"/>
</dbReference>
<dbReference type="GO" id="GO:0005576">
    <property type="term" value="C:extracellular region"/>
    <property type="evidence" value="ECO:0007669"/>
    <property type="project" value="UniProtKB-SubCell"/>
</dbReference>
<keyword evidence="4" id="KW-0732">Signal</keyword>
<evidence type="ECO:0000256" key="1">
    <source>
        <dbReference type="ARBA" id="ARBA00004613"/>
    </source>
</evidence>
<dbReference type="EC" id="3.4.16.-" evidence="4"/>
<keyword evidence="4" id="KW-0378">Hydrolase</keyword>
<keyword evidence="4" id="KW-0645">Protease</keyword>
<gene>
    <name evidence="5" type="ORF">A2U01_0029146</name>
</gene>
<evidence type="ECO:0000256" key="3">
    <source>
        <dbReference type="ARBA" id="ARBA00022525"/>
    </source>
</evidence>
<reference evidence="5 6" key="1">
    <citation type="journal article" date="2018" name="Front. Plant Sci.">
        <title>Red Clover (Trifolium pratense) and Zigzag Clover (T. medium) - A Picture of Genomic Similarities and Differences.</title>
        <authorList>
            <person name="Dluhosova J."/>
            <person name="Istvanek J."/>
            <person name="Nedelnik J."/>
            <person name="Repkova J."/>
        </authorList>
    </citation>
    <scope>NUCLEOTIDE SEQUENCE [LARGE SCALE GENOMIC DNA]</scope>
    <source>
        <strain evidence="6">cv. 10/8</strain>
        <tissue evidence="5">Leaf</tissue>
    </source>
</reference>
<comment type="caution">
    <text evidence="5">The sequence shown here is derived from an EMBL/GenBank/DDBJ whole genome shotgun (WGS) entry which is preliminary data.</text>
</comment>
<dbReference type="PANTHER" id="PTHR11802">
    <property type="entry name" value="SERINE PROTEASE FAMILY S10 SERINE CARBOXYPEPTIDASE"/>
    <property type="match status" value="1"/>
</dbReference>
<evidence type="ECO:0000256" key="2">
    <source>
        <dbReference type="ARBA" id="ARBA00009431"/>
    </source>
</evidence>
<evidence type="ECO:0000256" key="4">
    <source>
        <dbReference type="RuleBase" id="RU361156"/>
    </source>
</evidence>
<dbReference type="InterPro" id="IPR018202">
    <property type="entry name" value="Ser_caboxypep_ser_AS"/>
</dbReference>
<proteinExistence type="inferred from homology"/>
<dbReference type="AlphaFoldDB" id="A0A392P7K9"/>
<dbReference type="GO" id="GO:0006508">
    <property type="term" value="P:proteolysis"/>
    <property type="evidence" value="ECO:0007669"/>
    <property type="project" value="UniProtKB-KW"/>
</dbReference>
<dbReference type="EMBL" id="LXQA010067678">
    <property type="protein sequence ID" value="MCI08073.1"/>
    <property type="molecule type" value="Genomic_DNA"/>
</dbReference>
<dbReference type="PROSITE" id="PS00131">
    <property type="entry name" value="CARBOXYPEPT_SER_SER"/>
    <property type="match status" value="1"/>
</dbReference>
<dbReference type="Gene3D" id="3.40.50.1820">
    <property type="entry name" value="alpha/beta hydrolase"/>
    <property type="match status" value="1"/>
</dbReference>
<dbReference type="InterPro" id="IPR001563">
    <property type="entry name" value="Peptidase_S10"/>
</dbReference>
<keyword evidence="3" id="KW-0964">Secreted</keyword>
<keyword evidence="4 5" id="KW-0121">Carboxypeptidase</keyword>
<evidence type="ECO:0000313" key="6">
    <source>
        <dbReference type="Proteomes" id="UP000265520"/>
    </source>
</evidence>
<dbReference type="GO" id="GO:0019748">
    <property type="term" value="P:secondary metabolic process"/>
    <property type="evidence" value="ECO:0007669"/>
    <property type="project" value="TreeGrafter"/>
</dbReference>
<dbReference type="PRINTS" id="PR00724">
    <property type="entry name" value="CRBOXYPTASEC"/>
</dbReference>
<feature type="chain" id="PRO_5017098566" description="Carboxypeptidase" evidence="4">
    <location>
        <begin position="20"/>
        <end position="120"/>
    </location>
</feature>
<name>A0A392P7K9_9FABA</name>
<feature type="signal peptide" evidence="4">
    <location>
        <begin position="1"/>
        <end position="19"/>
    </location>
</feature>
<dbReference type="PANTHER" id="PTHR11802:SF254">
    <property type="entry name" value="SERINE CARBOXYPEPTIDASE-LIKE 20"/>
    <property type="match status" value="1"/>
</dbReference>
<organism evidence="5 6">
    <name type="scientific">Trifolium medium</name>
    <dbReference type="NCBI Taxonomy" id="97028"/>
    <lineage>
        <taxon>Eukaryota</taxon>
        <taxon>Viridiplantae</taxon>
        <taxon>Streptophyta</taxon>
        <taxon>Embryophyta</taxon>
        <taxon>Tracheophyta</taxon>
        <taxon>Spermatophyta</taxon>
        <taxon>Magnoliopsida</taxon>
        <taxon>eudicotyledons</taxon>
        <taxon>Gunneridae</taxon>
        <taxon>Pentapetalae</taxon>
        <taxon>rosids</taxon>
        <taxon>fabids</taxon>
        <taxon>Fabales</taxon>
        <taxon>Fabaceae</taxon>
        <taxon>Papilionoideae</taxon>
        <taxon>50 kb inversion clade</taxon>
        <taxon>NPAAA clade</taxon>
        <taxon>Hologalegina</taxon>
        <taxon>IRL clade</taxon>
        <taxon>Trifolieae</taxon>
        <taxon>Trifolium</taxon>
    </lineage>
</organism>
<dbReference type="GO" id="GO:0016747">
    <property type="term" value="F:acyltransferase activity, transferring groups other than amino-acyl groups"/>
    <property type="evidence" value="ECO:0007669"/>
    <property type="project" value="TreeGrafter"/>
</dbReference>
<keyword evidence="6" id="KW-1185">Reference proteome</keyword>
<accession>A0A392P7K9</accession>
<dbReference type="GO" id="GO:0004185">
    <property type="term" value="F:serine-type carboxypeptidase activity"/>
    <property type="evidence" value="ECO:0007669"/>
    <property type="project" value="UniProtKB-UniRule"/>
</dbReference>
<comment type="similarity">
    <text evidence="2 4">Belongs to the peptidase S10 family.</text>
</comment>
<dbReference type="SUPFAM" id="SSF53474">
    <property type="entry name" value="alpha/beta-Hydrolases"/>
    <property type="match status" value="1"/>
</dbReference>
<evidence type="ECO:0000313" key="5">
    <source>
        <dbReference type="EMBL" id="MCI08073.1"/>
    </source>
</evidence>
<dbReference type="Pfam" id="PF00450">
    <property type="entry name" value="Peptidase_S10"/>
    <property type="match status" value="1"/>
</dbReference>
<sequence length="120" mass="13527">MRLITVVCLDLNLKLFAHSQDCPFNFETAKTKGSLPTLHLNPYSWNKVSSIIYLDSPAGVGFSYPKNETDYETGDIKTASDSHAFLLKWFKLYPEFLSNPFFIAGESYAGVYVPTLAYEV</sequence>
<comment type="subcellular location">
    <subcellularLocation>
        <location evidence="1">Secreted</location>
    </subcellularLocation>
</comment>